<accession>A0A1K1NF37</accession>
<dbReference type="EMBL" id="FPIZ01000003">
    <property type="protein sequence ID" value="SFW33869.1"/>
    <property type="molecule type" value="Genomic_DNA"/>
</dbReference>
<gene>
    <name evidence="1" type="ORF">SAMN05661012_01262</name>
</gene>
<evidence type="ECO:0000313" key="1">
    <source>
        <dbReference type="EMBL" id="SFW33869.1"/>
    </source>
</evidence>
<sequence length="67" mass="7537">MLYGIVSMIHFLYIYARFTTTTSGNFYSDVSIYCVVMPMFHGFWAKKNGVPGQWHGASTSSAGEYNP</sequence>
<dbReference type="AlphaFoldDB" id="A0A1K1NF37"/>
<reference evidence="1 2" key="1">
    <citation type="submission" date="2016-11" db="EMBL/GenBank/DDBJ databases">
        <authorList>
            <person name="Jaros S."/>
            <person name="Januszkiewicz K."/>
            <person name="Wedrychowicz H."/>
        </authorList>
    </citation>
    <scope>NUCLEOTIDE SEQUENCE [LARGE SCALE GENOMIC DNA]</scope>
    <source>
        <strain evidence="1 2">DSM 784</strain>
    </source>
</reference>
<protein>
    <submittedName>
        <fullName evidence="1">Uncharacterized protein</fullName>
    </submittedName>
</protein>
<dbReference type="Proteomes" id="UP000183788">
    <property type="component" value="Unassembled WGS sequence"/>
</dbReference>
<name>A0A1K1NF37_9BACT</name>
<dbReference type="STRING" id="1004.SAMN05661012_01262"/>
<organism evidence="1 2">
    <name type="scientific">Chitinophaga sancti</name>
    <dbReference type="NCBI Taxonomy" id="1004"/>
    <lineage>
        <taxon>Bacteria</taxon>
        <taxon>Pseudomonadati</taxon>
        <taxon>Bacteroidota</taxon>
        <taxon>Chitinophagia</taxon>
        <taxon>Chitinophagales</taxon>
        <taxon>Chitinophagaceae</taxon>
        <taxon>Chitinophaga</taxon>
    </lineage>
</organism>
<evidence type="ECO:0000313" key="2">
    <source>
        <dbReference type="Proteomes" id="UP000183788"/>
    </source>
</evidence>
<proteinExistence type="predicted"/>